<gene>
    <name evidence="2" type="ORF">ACFQ1U_06405</name>
</gene>
<organism evidence="2 3">
    <name type="scientific">Tenacibaculum geojense</name>
    <dbReference type="NCBI Taxonomy" id="915352"/>
    <lineage>
        <taxon>Bacteria</taxon>
        <taxon>Pseudomonadati</taxon>
        <taxon>Bacteroidota</taxon>
        <taxon>Flavobacteriia</taxon>
        <taxon>Flavobacteriales</taxon>
        <taxon>Flavobacteriaceae</taxon>
        <taxon>Tenacibaculum</taxon>
    </lineage>
</organism>
<dbReference type="EMBL" id="JBHTJR010000036">
    <property type="protein sequence ID" value="MFD0992830.1"/>
    <property type="molecule type" value="Genomic_DNA"/>
</dbReference>
<protein>
    <submittedName>
        <fullName evidence="2">Uncharacterized protein</fullName>
    </submittedName>
</protein>
<evidence type="ECO:0000256" key="1">
    <source>
        <dbReference type="SAM" id="Phobius"/>
    </source>
</evidence>
<feature type="transmembrane region" description="Helical" evidence="1">
    <location>
        <begin position="49"/>
        <end position="67"/>
    </location>
</feature>
<accession>A0ABW3JRP4</accession>
<keyword evidence="1" id="KW-0472">Membrane</keyword>
<sequence>MAFSTKKIKAKYYIWLSPNPKRIAYHPPYVSYTERCSTLNQNRVKKMNTYIIFGVLALIGIFALISWNSKRNSNTHGIAENKTKLRNREARQEKRDLKLTVSYDYGEVTKTISEKATAEIIKSTMESTNWNEFHIVQLEVKNGYKALHVSGSLGDDGLTSGFVTEDDHILLVEPLETVEQMTEILLDYLKGEEIWRNKYEYK</sequence>
<comment type="caution">
    <text evidence="2">The sequence shown here is derived from an EMBL/GenBank/DDBJ whole genome shotgun (WGS) entry which is preliminary data.</text>
</comment>
<dbReference type="Proteomes" id="UP001597062">
    <property type="component" value="Unassembled WGS sequence"/>
</dbReference>
<reference evidence="3" key="1">
    <citation type="journal article" date="2019" name="Int. J. Syst. Evol. Microbiol.">
        <title>The Global Catalogue of Microorganisms (GCM) 10K type strain sequencing project: providing services to taxonomists for standard genome sequencing and annotation.</title>
        <authorList>
            <consortium name="The Broad Institute Genomics Platform"/>
            <consortium name="The Broad Institute Genome Sequencing Center for Infectious Disease"/>
            <person name="Wu L."/>
            <person name="Ma J."/>
        </authorList>
    </citation>
    <scope>NUCLEOTIDE SEQUENCE [LARGE SCALE GENOMIC DNA]</scope>
    <source>
        <strain evidence="3">CCUG 60527</strain>
    </source>
</reference>
<keyword evidence="1" id="KW-1133">Transmembrane helix</keyword>
<keyword evidence="1" id="KW-0812">Transmembrane</keyword>
<keyword evidence="3" id="KW-1185">Reference proteome</keyword>
<proteinExistence type="predicted"/>
<evidence type="ECO:0000313" key="2">
    <source>
        <dbReference type="EMBL" id="MFD0992830.1"/>
    </source>
</evidence>
<dbReference type="RefSeq" id="WP_386106509.1">
    <property type="nucleotide sequence ID" value="NZ_JBHTJR010000036.1"/>
</dbReference>
<name>A0ABW3JRP4_9FLAO</name>
<evidence type="ECO:0000313" key="3">
    <source>
        <dbReference type="Proteomes" id="UP001597062"/>
    </source>
</evidence>